<evidence type="ECO:0000313" key="1">
    <source>
        <dbReference type="EMBL" id="PRW61214.1"/>
    </source>
</evidence>
<organism evidence="1 2">
    <name type="scientific">Chlorella sorokiniana</name>
    <name type="common">Freshwater green alga</name>
    <dbReference type="NCBI Taxonomy" id="3076"/>
    <lineage>
        <taxon>Eukaryota</taxon>
        <taxon>Viridiplantae</taxon>
        <taxon>Chlorophyta</taxon>
        <taxon>core chlorophytes</taxon>
        <taxon>Trebouxiophyceae</taxon>
        <taxon>Chlorellales</taxon>
        <taxon>Chlorellaceae</taxon>
        <taxon>Chlorella clade</taxon>
        <taxon>Chlorella</taxon>
    </lineage>
</organism>
<accession>A0A2P6U4H6</accession>
<comment type="caution">
    <text evidence="1">The sequence shown here is derived from an EMBL/GenBank/DDBJ whole genome shotgun (WGS) entry which is preliminary data.</text>
</comment>
<dbReference type="EMBL" id="LHPG02000001">
    <property type="protein sequence ID" value="PRW61214.1"/>
    <property type="molecule type" value="Genomic_DNA"/>
</dbReference>
<evidence type="ECO:0000313" key="2">
    <source>
        <dbReference type="Proteomes" id="UP000239899"/>
    </source>
</evidence>
<gene>
    <name evidence="1" type="ORF">C2E21_0417</name>
</gene>
<proteinExistence type="predicted"/>
<name>A0A2P6U4H6_CHLSO</name>
<keyword evidence="2" id="KW-1185">Reference proteome</keyword>
<sequence length="54" mass="6107">MVPFGTTLFLAPKRAKYKAMKAWARRWWSAKKAAPASLPNSMARMSNACLYSGW</sequence>
<reference evidence="1 2" key="1">
    <citation type="journal article" date="2018" name="Plant J.">
        <title>Genome sequences of Chlorella sorokiniana UTEX 1602 and Micractinium conductrix SAG 241.80: implications to maltose excretion by a green alga.</title>
        <authorList>
            <person name="Arriola M.B."/>
            <person name="Velmurugan N."/>
            <person name="Zhang Y."/>
            <person name="Plunkett M.H."/>
            <person name="Hondzo H."/>
            <person name="Barney B.M."/>
        </authorList>
    </citation>
    <scope>NUCLEOTIDE SEQUENCE [LARGE SCALE GENOMIC DNA]</scope>
    <source>
        <strain evidence="2">UTEX 1602</strain>
    </source>
</reference>
<dbReference type="AlphaFoldDB" id="A0A2P6U4H6"/>
<dbReference type="Proteomes" id="UP000239899">
    <property type="component" value="Unassembled WGS sequence"/>
</dbReference>
<protein>
    <submittedName>
        <fullName evidence="1">Uncharacterized protein</fullName>
    </submittedName>
</protein>